<evidence type="ECO:0000313" key="5">
    <source>
        <dbReference type="EMBL" id="GMH67326.1"/>
    </source>
</evidence>
<dbReference type="PANTHER" id="PTHR45918">
    <property type="entry name" value="ALPHA-1,3/1,6-MANNOSYLTRANSFERASE ALG2"/>
    <property type="match status" value="1"/>
</dbReference>
<keyword evidence="6" id="KW-1185">Reference proteome</keyword>
<keyword evidence="1 3" id="KW-0328">Glycosyltransferase</keyword>
<gene>
    <name evidence="5" type="ORF">TrLO_g3502</name>
</gene>
<dbReference type="EC" id="2.4.1.257" evidence="3"/>
<comment type="similarity">
    <text evidence="3">Belongs to the glycosyltransferase group 1 family.</text>
</comment>
<dbReference type="Proteomes" id="UP001165122">
    <property type="component" value="Unassembled WGS sequence"/>
</dbReference>
<dbReference type="GO" id="GO:0102704">
    <property type="term" value="F:GDP-Man:Man(2)GlcNAc(2)-PP-Dol alpha-1,6-mannosyltransferase activity"/>
    <property type="evidence" value="ECO:0007669"/>
    <property type="project" value="UniProtKB-UniRule"/>
</dbReference>
<reference evidence="6" key="1">
    <citation type="journal article" date="2023" name="Commun. Biol.">
        <title>Genome analysis of Parmales, the sister group of diatoms, reveals the evolutionary specialization of diatoms from phago-mixotrophs to photoautotrophs.</title>
        <authorList>
            <person name="Ban H."/>
            <person name="Sato S."/>
            <person name="Yoshikawa S."/>
            <person name="Yamada K."/>
            <person name="Nakamura Y."/>
            <person name="Ichinomiya M."/>
            <person name="Sato N."/>
            <person name="Blanc-Mathieu R."/>
            <person name="Endo H."/>
            <person name="Kuwata A."/>
            <person name="Ogata H."/>
        </authorList>
    </citation>
    <scope>NUCLEOTIDE SEQUENCE [LARGE SCALE GENOMIC DNA]</scope>
    <source>
        <strain evidence="6">NIES 3700</strain>
    </source>
</reference>
<dbReference type="SUPFAM" id="SSF53756">
    <property type="entry name" value="UDP-Glycosyltransferase/glycogen phosphorylase"/>
    <property type="match status" value="1"/>
</dbReference>
<comment type="catalytic activity">
    <reaction evidence="3">
        <text>an alpha-D-Man-(1-&gt;3)-beta-D-Man-(1-&gt;4)-beta-D-GlcNAc-(1-&gt;4)-alpha-D-GlcNAc-diphospho-di-trans,poly-cis-dolichol + GDP-alpha-D-mannose = an alpha-D-Man-(1-&gt;3)-[alpha-D-Man-(1-&gt;6)]-beta-D-Man-(1-&gt;4)-beta-D-GlcNAc-(1-&gt;4)-alpha-D-GlcNAc-diphospho-di-trans,poly-cis-dolichol + GDP + H(+)</text>
        <dbReference type="Rhea" id="RHEA:29519"/>
        <dbReference type="Rhea" id="RHEA-COMP:19513"/>
        <dbReference type="Rhea" id="RHEA-COMP:19515"/>
        <dbReference type="ChEBI" id="CHEBI:15378"/>
        <dbReference type="ChEBI" id="CHEBI:57527"/>
        <dbReference type="ChEBI" id="CHEBI:58189"/>
        <dbReference type="ChEBI" id="CHEBI:132510"/>
        <dbReference type="ChEBI" id="CHEBI:132511"/>
        <dbReference type="EC" id="2.4.1.257"/>
    </reaction>
    <physiologicalReaction direction="left-to-right" evidence="3">
        <dbReference type="Rhea" id="RHEA:29520"/>
    </physiologicalReaction>
</comment>
<dbReference type="AlphaFoldDB" id="A0A9W7A7E4"/>
<comment type="pathway">
    <text evidence="3">Protein modification; protein glycosylation.</text>
</comment>
<comment type="function">
    <text evidence="3">Mannosylates Man(2)GlcNAc(2)-dolichol diphosphate and Man(1)GlcNAc(2)-dolichol diphosphate to form Man(3)GlcNAc(2)-dolichol diphosphate.</text>
</comment>
<dbReference type="InterPro" id="IPR027054">
    <property type="entry name" value="ALG2"/>
</dbReference>
<comment type="catalytic activity">
    <reaction evidence="3">
        <text>a beta-D-Man-(1-&gt;4)-beta-D-GlcNAc-(1-&gt;4)-alpha-D-GlcNAc-diphospho-di-trans,poly-cis-dolichol + GDP-alpha-D-mannose = an alpha-D-Man-(1-&gt;3)-beta-D-Man-(1-&gt;4)-beta-D-GlcNAc-(1-&gt;4)-alpha-D-GlcNAc-diphospho-di-trans,poly-cis-dolichol + GDP + H(+)</text>
        <dbReference type="Rhea" id="RHEA:29515"/>
        <dbReference type="Rhea" id="RHEA-COMP:19511"/>
        <dbReference type="Rhea" id="RHEA-COMP:19513"/>
        <dbReference type="ChEBI" id="CHEBI:15378"/>
        <dbReference type="ChEBI" id="CHEBI:57527"/>
        <dbReference type="ChEBI" id="CHEBI:58189"/>
        <dbReference type="ChEBI" id="CHEBI:58472"/>
        <dbReference type="ChEBI" id="CHEBI:132510"/>
        <dbReference type="EC" id="2.4.1.132"/>
    </reaction>
    <physiologicalReaction direction="left-to-right" evidence="3">
        <dbReference type="Rhea" id="RHEA:29516"/>
    </physiologicalReaction>
</comment>
<evidence type="ECO:0000256" key="3">
    <source>
        <dbReference type="RuleBase" id="RU367136"/>
    </source>
</evidence>
<dbReference type="GO" id="GO:0005789">
    <property type="term" value="C:endoplasmic reticulum membrane"/>
    <property type="evidence" value="ECO:0007669"/>
    <property type="project" value="UniProtKB-SubCell"/>
</dbReference>
<dbReference type="EMBL" id="BRXW01000572">
    <property type="protein sequence ID" value="GMH67326.1"/>
    <property type="molecule type" value="Genomic_DNA"/>
</dbReference>
<comment type="caution">
    <text evidence="5">The sequence shown here is derived from an EMBL/GenBank/DDBJ whole genome shotgun (WGS) entry which is preliminary data.</text>
</comment>
<evidence type="ECO:0000256" key="2">
    <source>
        <dbReference type="ARBA" id="ARBA00022679"/>
    </source>
</evidence>
<dbReference type="PANTHER" id="PTHR45918:SF1">
    <property type="entry name" value="ALPHA-1,3_1,6-MANNOSYLTRANSFERASE ALG2"/>
    <property type="match status" value="1"/>
</dbReference>
<accession>A0A9W7A7E4</accession>
<proteinExistence type="inferred from homology"/>
<dbReference type="OrthoDB" id="448893at2759"/>
<dbReference type="InterPro" id="IPR001296">
    <property type="entry name" value="Glyco_trans_1"/>
</dbReference>
<evidence type="ECO:0000256" key="1">
    <source>
        <dbReference type="ARBA" id="ARBA00022676"/>
    </source>
</evidence>
<feature type="domain" description="Glycosyl transferase family 1" evidence="4">
    <location>
        <begin position="200"/>
        <end position="374"/>
    </location>
</feature>
<dbReference type="EC" id="2.4.1.132" evidence="3"/>
<evidence type="ECO:0000259" key="4">
    <source>
        <dbReference type="Pfam" id="PF00534"/>
    </source>
</evidence>
<evidence type="ECO:0000313" key="6">
    <source>
        <dbReference type="Proteomes" id="UP001165122"/>
    </source>
</evidence>
<sequence>MATSLCSPSSISNPSSIKIYTTVCSPTHCFAPVKPTGPLHSCLSLCGTFLPSTILGKFTVLLSHLRLLYLTFCLIFDVYFGLEKYDVLVLDVLPTPLLLCALFLPNLPRAYYCHFPDKLLTRNQVNGVTVKKPSLIRRIYRYPLDYLEELCTSYSNITAVNSSFTKSVFLETFRKINEEPVVLYPAINIKDFIEPVKTKEDASEGEEFVVLSMNRFERKKNIGLVIEVTVALRKLLRKEEFEKVRVKIAGGYDVSNKENVEYLEELKEMVKTSKLTNHIEFMPSVSDSTRAHLLLTSLCTLYTPSREHFGIVPLEAMYAGSPVIARDSGGPRETVEEGETGWRCGEEGGEWAEKVVRLIRERGLKEEMGEKGHERVKTKFGEDAFTRNVIDFIERAENNNNNTQATGIFPFVFGAVVLAGLTMFK</sequence>
<organism evidence="5 6">
    <name type="scientific">Triparma laevis f. longispina</name>
    <dbReference type="NCBI Taxonomy" id="1714387"/>
    <lineage>
        <taxon>Eukaryota</taxon>
        <taxon>Sar</taxon>
        <taxon>Stramenopiles</taxon>
        <taxon>Ochrophyta</taxon>
        <taxon>Bolidophyceae</taxon>
        <taxon>Parmales</taxon>
        <taxon>Triparmaceae</taxon>
        <taxon>Triparma</taxon>
    </lineage>
</organism>
<protein>
    <recommendedName>
        <fullName evidence="3">Alpha-1,3/1,6-mannosyltransferase ALG2</fullName>
        <ecNumber evidence="3">2.4.1.132</ecNumber>
        <ecNumber evidence="3">2.4.1.257</ecNumber>
    </recommendedName>
    <alternativeName>
        <fullName evidence="3">GDP-Man:Man(1)GlcNAc(2)-PP-Dol alpha-1,3-mannosyltransferase</fullName>
    </alternativeName>
</protein>
<comment type="subcellular location">
    <subcellularLocation>
        <location evidence="3">Endoplasmic reticulum membrane</location>
        <topology evidence="3">Single-pass membrane protein</topology>
    </subcellularLocation>
</comment>
<dbReference type="Pfam" id="PF00534">
    <property type="entry name" value="Glycos_transf_1"/>
    <property type="match status" value="1"/>
</dbReference>
<keyword evidence="2 3" id="KW-0808">Transferase</keyword>
<dbReference type="Gene3D" id="3.40.50.2000">
    <property type="entry name" value="Glycogen Phosphorylase B"/>
    <property type="match status" value="1"/>
</dbReference>
<dbReference type="GO" id="GO:0004378">
    <property type="term" value="F:GDP-Man:Man(1)GlcNAc(2)-PP-Dol alpha-1,3-mannosyltransferase activity"/>
    <property type="evidence" value="ECO:0007669"/>
    <property type="project" value="UniProtKB-UniRule"/>
</dbReference>
<name>A0A9W7A7E4_9STRA</name>